<dbReference type="SUPFAM" id="SSF56300">
    <property type="entry name" value="Metallo-dependent phosphatases"/>
    <property type="match status" value="1"/>
</dbReference>
<name>A0ABV4TZQ7_9BACT</name>
<dbReference type="Gene3D" id="3.60.21.10">
    <property type="match status" value="1"/>
</dbReference>
<dbReference type="InterPro" id="IPR004843">
    <property type="entry name" value="Calcineurin-like_PHP"/>
</dbReference>
<protein>
    <submittedName>
        <fullName evidence="2">Metallophosphoesterase</fullName>
    </submittedName>
</protein>
<dbReference type="InterPro" id="IPR029052">
    <property type="entry name" value="Metallo-depent_PP-like"/>
</dbReference>
<feature type="domain" description="Calcineurin-like phosphoesterase" evidence="1">
    <location>
        <begin position="56"/>
        <end position="254"/>
    </location>
</feature>
<keyword evidence="3" id="KW-1185">Reference proteome</keyword>
<comment type="caution">
    <text evidence="2">The sequence shown here is derived from an EMBL/GenBank/DDBJ whole genome shotgun (WGS) entry which is preliminary data.</text>
</comment>
<accession>A0ABV4TZQ7</accession>
<dbReference type="Proteomes" id="UP001575105">
    <property type="component" value="Unassembled WGS sequence"/>
</dbReference>
<proteinExistence type="predicted"/>
<dbReference type="EMBL" id="JBGUBD010000001">
    <property type="protein sequence ID" value="MFA9476751.1"/>
    <property type="molecule type" value="Genomic_DNA"/>
</dbReference>
<reference evidence="2 3" key="1">
    <citation type="submission" date="2024-08" db="EMBL/GenBank/DDBJ databases">
        <title>Whole-genome sequencing of halo(alkali)philic microorganisms from hypersaline lakes.</title>
        <authorList>
            <person name="Sorokin D.Y."/>
            <person name="Merkel A.Y."/>
            <person name="Messina E."/>
            <person name="Yakimov M."/>
        </authorList>
    </citation>
    <scope>NUCLEOTIDE SEQUENCE [LARGE SCALE GENOMIC DNA]</scope>
    <source>
        <strain evidence="2 3">AB-hyl4</strain>
    </source>
</reference>
<evidence type="ECO:0000259" key="1">
    <source>
        <dbReference type="Pfam" id="PF00149"/>
    </source>
</evidence>
<sequence length="304" mass="33587">MTSDTGTPPSQPAPPGSDLNLQDADVIIDLFQRAAKANLEHPDRKGAVVHLPRRGRLLMTGDLHDHGLNFQRLWKLARLHRGSDRYLVLHEVIHGPGRINGRDLSIRTLARAVALQLEYPKQVIPLMANHDLAQLGGEGISKHGVSVVDAFDQGVDFLYGDQADAVRDAMNEYIRSLPLAVRCANGVFCSHSLPSPRKIETFDKTVLDRVPTAEDVAIDGPAYHMVWGRHHNQKIADELAQAWDATVFVMGHQPADMGYDEEGETMLVLASDHEHGMALPIDLSKSYTRDELVMQLIPLASVVM</sequence>
<dbReference type="Pfam" id="PF00149">
    <property type="entry name" value="Metallophos"/>
    <property type="match status" value="1"/>
</dbReference>
<dbReference type="RefSeq" id="WP_425343679.1">
    <property type="nucleotide sequence ID" value="NZ_JBGUBD010000001.1"/>
</dbReference>
<organism evidence="2 3">
    <name type="scientific">Natronomicrosphaera hydrolytica</name>
    <dbReference type="NCBI Taxonomy" id="3242702"/>
    <lineage>
        <taxon>Bacteria</taxon>
        <taxon>Pseudomonadati</taxon>
        <taxon>Planctomycetota</taxon>
        <taxon>Phycisphaerae</taxon>
        <taxon>Phycisphaerales</taxon>
        <taxon>Phycisphaeraceae</taxon>
        <taxon>Natronomicrosphaera</taxon>
    </lineage>
</organism>
<gene>
    <name evidence="2" type="ORF">ACERK3_00455</name>
</gene>
<evidence type="ECO:0000313" key="2">
    <source>
        <dbReference type="EMBL" id="MFA9476751.1"/>
    </source>
</evidence>
<evidence type="ECO:0000313" key="3">
    <source>
        <dbReference type="Proteomes" id="UP001575105"/>
    </source>
</evidence>